<feature type="compositionally biased region" description="Low complexity" evidence="5">
    <location>
        <begin position="297"/>
        <end position="306"/>
    </location>
</feature>
<gene>
    <name evidence="7" type="ORF">CZ674_06375</name>
</gene>
<evidence type="ECO:0000256" key="2">
    <source>
        <dbReference type="ARBA" id="ARBA00022679"/>
    </source>
</evidence>
<dbReference type="SUPFAM" id="SSF53335">
    <property type="entry name" value="S-adenosyl-L-methionine-dependent methyltransferases"/>
    <property type="match status" value="1"/>
</dbReference>
<protein>
    <submittedName>
        <fullName evidence="7">Protein-L-isoaspartate methyltransferase</fullName>
        <ecNumber evidence="7">2.1.1.77</ecNumber>
    </submittedName>
</protein>
<dbReference type="FunFam" id="3.40.50.150:FF:000019">
    <property type="entry name" value="tRNA (adenine(58)-N(1))-methyltransferase TrmI"/>
    <property type="match status" value="1"/>
</dbReference>
<proteinExistence type="predicted"/>
<keyword evidence="3" id="KW-0949">S-adenosyl-L-methionine</keyword>
<organism evidence="7 8">
    <name type="scientific">Agrococcus casei LMG 22410</name>
    <dbReference type="NCBI Taxonomy" id="1255656"/>
    <lineage>
        <taxon>Bacteria</taxon>
        <taxon>Bacillati</taxon>
        <taxon>Actinomycetota</taxon>
        <taxon>Actinomycetes</taxon>
        <taxon>Micrococcales</taxon>
        <taxon>Microbacteriaceae</taxon>
        <taxon>Agrococcus</taxon>
    </lineage>
</organism>
<dbReference type="PROSITE" id="PS51620">
    <property type="entry name" value="SAM_TRM61"/>
    <property type="match status" value="1"/>
</dbReference>
<keyword evidence="8" id="KW-1185">Reference proteome</keyword>
<dbReference type="Gene3D" id="3.40.50.150">
    <property type="entry name" value="Vaccinia Virus protein VP39"/>
    <property type="match status" value="1"/>
</dbReference>
<accession>A0A1R4FSQ3</accession>
<evidence type="ECO:0000313" key="7">
    <source>
        <dbReference type="EMBL" id="SJM58871.1"/>
    </source>
</evidence>
<dbReference type="PANTHER" id="PTHR12133:SF1">
    <property type="entry name" value="TRNA (ADENINE(58)-N(1))-METHYLTRANSFERASE, MITOCHONDRIAL"/>
    <property type="match status" value="1"/>
</dbReference>
<dbReference type="GO" id="GO:0160107">
    <property type="term" value="F:tRNA (adenine(58)-N1)-methyltransferase activity"/>
    <property type="evidence" value="ECO:0007669"/>
    <property type="project" value="InterPro"/>
</dbReference>
<feature type="domain" description="tRNA (adenine(58)-N(1))-methyltransferase catalytic subunit TRM61 C-terminal" evidence="6">
    <location>
        <begin position="60"/>
        <end position="226"/>
    </location>
</feature>
<sequence length="315" mass="34379">MQITGPKRRINTIVLGEGGQFSTQHGAIWHADLVGLPDGSVVQIGGRDHLVIRPLLNDYIMSMPRGAAIIYPKDSAQIVAFGDIHPGLTVVEAGVGSGALSLFLLRALAGTGRLVSFERRAEFRDIAEANVRGYFGETPNWEIRLGDLQEELPLAVEPGAADRILLDMLAPWECIEEAARALKPGGLILCYVATVPQLSRTVEAIRSHGSFTAPVSNETLVRGWHVDGLAVRPDHRMVAHTGFLMTARRVADGVTVPDFKRRAGKTEFDDEDIEVWTPGAVGDRNPSDKRLRRVARDAQQQAQDLQGTKLDTNDL</sequence>
<dbReference type="Proteomes" id="UP000195787">
    <property type="component" value="Unassembled WGS sequence"/>
</dbReference>
<dbReference type="EC" id="2.1.1.77" evidence="7"/>
<dbReference type="InterPro" id="IPR049470">
    <property type="entry name" value="TRM61_C"/>
</dbReference>
<evidence type="ECO:0000256" key="4">
    <source>
        <dbReference type="ARBA" id="ARBA00022694"/>
    </source>
</evidence>
<keyword evidence="2 7" id="KW-0808">Transferase</keyword>
<evidence type="ECO:0000259" key="6">
    <source>
        <dbReference type="Pfam" id="PF08704"/>
    </source>
</evidence>
<reference evidence="7 8" key="1">
    <citation type="submission" date="2017-02" db="EMBL/GenBank/DDBJ databases">
        <authorList>
            <person name="Peterson S.W."/>
        </authorList>
    </citation>
    <scope>NUCLEOTIDE SEQUENCE [LARGE SCALE GENOMIC DNA]</scope>
    <source>
        <strain evidence="7 8">LMG 22410</strain>
    </source>
</reference>
<dbReference type="Pfam" id="PF14801">
    <property type="entry name" value="TrmI-like_N"/>
    <property type="match status" value="1"/>
</dbReference>
<dbReference type="Pfam" id="PF08704">
    <property type="entry name" value="GCD14"/>
    <property type="match status" value="1"/>
</dbReference>
<dbReference type="GO" id="GO:0031515">
    <property type="term" value="C:tRNA (m1A) methyltransferase complex"/>
    <property type="evidence" value="ECO:0007669"/>
    <property type="project" value="InterPro"/>
</dbReference>
<dbReference type="InterPro" id="IPR029063">
    <property type="entry name" value="SAM-dependent_MTases_sf"/>
</dbReference>
<evidence type="ECO:0000256" key="5">
    <source>
        <dbReference type="SAM" id="MobiDB-lite"/>
    </source>
</evidence>
<keyword evidence="1 7" id="KW-0489">Methyltransferase</keyword>
<evidence type="ECO:0000313" key="8">
    <source>
        <dbReference type="Proteomes" id="UP000195787"/>
    </source>
</evidence>
<dbReference type="PANTHER" id="PTHR12133">
    <property type="entry name" value="TRNA (ADENINE(58)-N(1))-METHYLTRANSFERASE"/>
    <property type="match status" value="1"/>
</dbReference>
<dbReference type="EMBL" id="FUHU01000026">
    <property type="protein sequence ID" value="SJM58871.1"/>
    <property type="molecule type" value="Genomic_DNA"/>
</dbReference>
<name>A0A1R4FSQ3_9MICO</name>
<dbReference type="AlphaFoldDB" id="A0A1R4FSQ3"/>
<keyword evidence="4" id="KW-0819">tRNA processing</keyword>
<dbReference type="GO" id="GO:0004719">
    <property type="term" value="F:protein-L-isoaspartate (D-aspartate) O-methyltransferase activity"/>
    <property type="evidence" value="ECO:0007669"/>
    <property type="project" value="UniProtKB-EC"/>
</dbReference>
<evidence type="ECO:0000256" key="1">
    <source>
        <dbReference type="ARBA" id="ARBA00022603"/>
    </source>
</evidence>
<evidence type="ECO:0000256" key="3">
    <source>
        <dbReference type="ARBA" id="ARBA00022691"/>
    </source>
</evidence>
<feature type="region of interest" description="Disordered" evidence="5">
    <location>
        <begin position="277"/>
        <end position="315"/>
    </location>
</feature>
<dbReference type="GO" id="GO:0030488">
    <property type="term" value="P:tRNA methylation"/>
    <property type="evidence" value="ECO:0007669"/>
    <property type="project" value="InterPro"/>
</dbReference>
<dbReference type="Gene3D" id="3.10.330.20">
    <property type="match status" value="1"/>
</dbReference>
<dbReference type="InterPro" id="IPR014816">
    <property type="entry name" value="tRNA_MeTrfase_Gcd14"/>
</dbReference>
<dbReference type="CDD" id="cd02440">
    <property type="entry name" value="AdoMet_MTases"/>
    <property type="match status" value="1"/>
</dbReference>